<evidence type="ECO:0000313" key="1">
    <source>
        <dbReference type="EMBL" id="MFC7440732.1"/>
    </source>
</evidence>
<gene>
    <name evidence="1" type="ORF">ACFQNG_06165</name>
</gene>
<keyword evidence="2" id="KW-1185">Reference proteome</keyword>
<sequence>MIVRFGFVAMSSHVKNASPAKTMTVKAFQQIGQPKLTMEKIILITTAAITKGKPWKA</sequence>
<evidence type="ECO:0000313" key="2">
    <source>
        <dbReference type="Proteomes" id="UP001596500"/>
    </source>
</evidence>
<dbReference type="Proteomes" id="UP001596500">
    <property type="component" value="Unassembled WGS sequence"/>
</dbReference>
<organism evidence="1 2">
    <name type="scientific">Laceyella putida</name>
    <dbReference type="NCBI Taxonomy" id="110101"/>
    <lineage>
        <taxon>Bacteria</taxon>
        <taxon>Bacillati</taxon>
        <taxon>Bacillota</taxon>
        <taxon>Bacilli</taxon>
        <taxon>Bacillales</taxon>
        <taxon>Thermoactinomycetaceae</taxon>
        <taxon>Laceyella</taxon>
    </lineage>
</organism>
<name>A0ABW2RIH2_9BACL</name>
<reference evidence="2" key="1">
    <citation type="journal article" date="2019" name="Int. J. Syst. Evol. Microbiol.">
        <title>The Global Catalogue of Microorganisms (GCM) 10K type strain sequencing project: providing services to taxonomists for standard genome sequencing and annotation.</title>
        <authorList>
            <consortium name="The Broad Institute Genomics Platform"/>
            <consortium name="The Broad Institute Genome Sequencing Center for Infectious Disease"/>
            <person name="Wu L."/>
            <person name="Ma J."/>
        </authorList>
    </citation>
    <scope>NUCLEOTIDE SEQUENCE [LARGE SCALE GENOMIC DNA]</scope>
    <source>
        <strain evidence="2">CGMCC 1.12942</strain>
    </source>
</reference>
<proteinExistence type="predicted"/>
<dbReference type="EMBL" id="JBHTBW010000017">
    <property type="protein sequence ID" value="MFC7440732.1"/>
    <property type="molecule type" value="Genomic_DNA"/>
</dbReference>
<protein>
    <submittedName>
        <fullName evidence="1">Uncharacterized protein</fullName>
    </submittedName>
</protein>
<accession>A0ABW2RIH2</accession>
<dbReference type="RefSeq" id="WP_379864015.1">
    <property type="nucleotide sequence ID" value="NZ_JBHTBW010000017.1"/>
</dbReference>
<comment type="caution">
    <text evidence="1">The sequence shown here is derived from an EMBL/GenBank/DDBJ whole genome shotgun (WGS) entry which is preliminary data.</text>
</comment>